<dbReference type="AlphaFoldDB" id="A0A7C8JGZ6"/>
<comment type="caution">
    <text evidence="1">The sequence shown here is derived from an EMBL/GenBank/DDBJ whole genome shotgun (WGS) entry which is preliminary data.</text>
</comment>
<evidence type="ECO:0000313" key="2">
    <source>
        <dbReference type="Proteomes" id="UP000475325"/>
    </source>
</evidence>
<organism evidence="1 2">
    <name type="scientific">Orbilia oligospora</name>
    <name type="common">Nematode-trapping fungus</name>
    <name type="synonym">Arthrobotrys oligospora</name>
    <dbReference type="NCBI Taxonomy" id="2813651"/>
    <lineage>
        <taxon>Eukaryota</taxon>
        <taxon>Fungi</taxon>
        <taxon>Dikarya</taxon>
        <taxon>Ascomycota</taxon>
        <taxon>Pezizomycotina</taxon>
        <taxon>Orbiliomycetes</taxon>
        <taxon>Orbiliales</taxon>
        <taxon>Orbiliaceae</taxon>
        <taxon>Orbilia</taxon>
    </lineage>
</organism>
<protein>
    <submittedName>
        <fullName evidence="1">Uncharacterized protein</fullName>
    </submittedName>
</protein>
<dbReference type="EMBL" id="WIQW01000008">
    <property type="protein sequence ID" value="KAF3108581.1"/>
    <property type="molecule type" value="Genomic_DNA"/>
</dbReference>
<evidence type="ECO:0000313" key="1">
    <source>
        <dbReference type="EMBL" id="KAF3108581.1"/>
    </source>
</evidence>
<proteinExistence type="predicted"/>
<accession>A0A7C8JGZ6</accession>
<gene>
    <name evidence="1" type="ORF">TWF102_010706</name>
</gene>
<sequence>MASYTPFCTICGAKITREASDDINVTQKWLSDISLIYINPDRQMMQPNQLPLLLGNHARIPENEGEFPKLLDESTRTYRGLVSALFSYEASYADSYCYPVHRACLGILEKSSTAAGLMRIHET</sequence>
<dbReference type="Proteomes" id="UP000475325">
    <property type="component" value="Unassembled WGS sequence"/>
</dbReference>
<name>A0A7C8JGZ6_ORBOL</name>
<reference evidence="1 2" key="1">
    <citation type="submission" date="2019-06" db="EMBL/GenBank/DDBJ databases">
        <authorList>
            <person name="Palmer J.M."/>
        </authorList>
    </citation>
    <scope>NUCLEOTIDE SEQUENCE [LARGE SCALE GENOMIC DNA]</scope>
    <source>
        <strain evidence="1 2">TWF102</strain>
    </source>
</reference>